<evidence type="ECO:0000256" key="1">
    <source>
        <dbReference type="ARBA" id="ARBA00009477"/>
    </source>
</evidence>
<dbReference type="Proteomes" id="UP000886043">
    <property type="component" value="Unassembled WGS sequence"/>
</dbReference>
<evidence type="ECO:0000313" key="4">
    <source>
        <dbReference type="EMBL" id="HFC98771.1"/>
    </source>
</evidence>
<dbReference type="SUPFAM" id="SSF111369">
    <property type="entry name" value="HlyD-like secretion proteins"/>
    <property type="match status" value="1"/>
</dbReference>
<dbReference type="Pfam" id="PF25973">
    <property type="entry name" value="BSH_CzcB"/>
    <property type="match status" value="1"/>
</dbReference>
<comment type="similarity">
    <text evidence="1">Belongs to the membrane fusion protein (MFP) (TC 8.A.1) family.</text>
</comment>
<organism evidence="4">
    <name type="scientific">Thermosulfurimonas dismutans</name>
    <dbReference type="NCBI Taxonomy" id="999894"/>
    <lineage>
        <taxon>Bacteria</taxon>
        <taxon>Pseudomonadati</taxon>
        <taxon>Thermodesulfobacteriota</taxon>
        <taxon>Thermodesulfobacteria</taxon>
        <taxon>Thermodesulfobacteriales</taxon>
        <taxon>Thermodesulfobacteriaceae</taxon>
        <taxon>Thermosulfurimonas</taxon>
    </lineage>
</organism>
<feature type="coiled-coil region" evidence="2">
    <location>
        <begin position="147"/>
        <end position="174"/>
    </location>
</feature>
<dbReference type="AlphaFoldDB" id="A0A7C3CLJ1"/>
<evidence type="ECO:0000256" key="2">
    <source>
        <dbReference type="SAM" id="Coils"/>
    </source>
</evidence>
<dbReference type="NCBIfam" id="TIGR01730">
    <property type="entry name" value="RND_mfp"/>
    <property type="match status" value="1"/>
</dbReference>
<dbReference type="PANTHER" id="PTHR30469">
    <property type="entry name" value="MULTIDRUG RESISTANCE PROTEIN MDTA"/>
    <property type="match status" value="1"/>
</dbReference>
<dbReference type="GO" id="GO:0015562">
    <property type="term" value="F:efflux transmembrane transporter activity"/>
    <property type="evidence" value="ECO:0007669"/>
    <property type="project" value="TreeGrafter"/>
</dbReference>
<dbReference type="InterPro" id="IPR006143">
    <property type="entry name" value="RND_pump_MFP"/>
</dbReference>
<sequence length="373" mass="40775">MRKIKVLLALVVAVAVVALAVHKVREKRAALKRLPPPRVVPLPVEVARVRVGVLPVTEHYLGVIRPLLSAKITSRITGYLLSVTKYEGDPVKKGEVLARIDDTPIRARIASLKAQIKAAQVTYLTRKRIFERDRVLYRHKAISQEAFELSESALREAEARLKTLKAELSTAENDLTYAVIRAPFSGVVTERLREPGDMVVPGAPILALEDPSRGYRIFVGVPQARAALFKPGARAVLTEGKRRLSARIFRVLPAVGPGELATVEIRLAYRPFGLPSGARVGVDLVVSKVRGAIVPLQALLETANGTYVFLARREKGPFARIEVARVRLLGRAKEEVAVSGPLSSGDLVVVAQESTLLSLHTGQRVRIEEGPRP</sequence>
<dbReference type="Gene3D" id="2.40.30.170">
    <property type="match status" value="1"/>
</dbReference>
<accession>A0A7C3CLJ1</accession>
<proteinExistence type="inferred from homology"/>
<dbReference type="PANTHER" id="PTHR30469:SF15">
    <property type="entry name" value="HLYD FAMILY OF SECRETION PROTEINS"/>
    <property type="match status" value="1"/>
</dbReference>
<dbReference type="Gene3D" id="2.40.420.20">
    <property type="match status" value="1"/>
</dbReference>
<dbReference type="Gene3D" id="2.40.50.100">
    <property type="match status" value="1"/>
</dbReference>
<dbReference type="InterPro" id="IPR058647">
    <property type="entry name" value="BSH_CzcB-like"/>
</dbReference>
<name>A0A7C3CLJ1_9BACT</name>
<dbReference type="EMBL" id="DRMH01000139">
    <property type="protein sequence ID" value="HFC98771.1"/>
    <property type="molecule type" value="Genomic_DNA"/>
</dbReference>
<evidence type="ECO:0000259" key="3">
    <source>
        <dbReference type="Pfam" id="PF25973"/>
    </source>
</evidence>
<keyword evidence="2" id="KW-0175">Coiled coil</keyword>
<gene>
    <name evidence="4" type="ORF">ENJ40_10045</name>
</gene>
<protein>
    <submittedName>
        <fullName evidence="4">Efflux RND transporter periplasmic adaptor subunit</fullName>
    </submittedName>
</protein>
<reference evidence="4" key="1">
    <citation type="journal article" date="2020" name="mSystems">
        <title>Genome- and Community-Level Interaction Insights into Carbon Utilization and Element Cycling Functions of Hydrothermarchaeota in Hydrothermal Sediment.</title>
        <authorList>
            <person name="Zhou Z."/>
            <person name="Liu Y."/>
            <person name="Xu W."/>
            <person name="Pan J."/>
            <person name="Luo Z.H."/>
            <person name="Li M."/>
        </authorList>
    </citation>
    <scope>NUCLEOTIDE SEQUENCE [LARGE SCALE GENOMIC DNA]</scope>
    <source>
        <strain evidence="4">HyVt-483</strain>
    </source>
</reference>
<comment type="caution">
    <text evidence="4">The sequence shown here is derived from an EMBL/GenBank/DDBJ whole genome shotgun (WGS) entry which is preliminary data.</text>
</comment>
<dbReference type="GO" id="GO:1990281">
    <property type="term" value="C:efflux pump complex"/>
    <property type="evidence" value="ECO:0007669"/>
    <property type="project" value="TreeGrafter"/>
</dbReference>
<dbReference type="Gene3D" id="1.10.287.470">
    <property type="entry name" value="Helix hairpin bin"/>
    <property type="match status" value="1"/>
</dbReference>
<feature type="domain" description="CzcB-like barrel-sandwich hybrid" evidence="3">
    <location>
        <begin position="70"/>
        <end position="207"/>
    </location>
</feature>